<proteinExistence type="predicted"/>
<organism evidence="1 2">
    <name type="scientific">Schistosoma haematobium</name>
    <name type="common">Blood fluke</name>
    <dbReference type="NCBI Taxonomy" id="6185"/>
    <lineage>
        <taxon>Eukaryota</taxon>
        <taxon>Metazoa</taxon>
        <taxon>Spiralia</taxon>
        <taxon>Lophotrochozoa</taxon>
        <taxon>Platyhelminthes</taxon>
        <taxon>Trematoda</taxon>
        <taxon>Digenea</taxon>
        <taxon>Strigeidida</taxon>
        <taxon>Schistosomatoidea</taxon>
        <taxon>Schistosomatidae</taxon>
        <taxon>Schistosoma</taxon>
    </lineage>
</organism>
<protein>
    <recommendedName>
        <fullName evidence="3">Nicolin-1</fullName>
    </recommendedName>
</protein>
<comment type="caution">
    <text evidence="1">The sequence shown here is derived from an EMBL/GenBank/DDBJ whole genome shotgun (WGS) entry which is preliminary data.</text>
</comment>
<evidence type="ECO:0000313" key="1">
    <source>
        <dbReference type="EMBL" id="KAH9595164.1"/>
    </source>
</evidence>
<sequence length="198" mass="22937">MSIIEIIKEQTSGLRLSTRNDNVRGCLIKEYHFKCSVPTFLKEIHFTNFYTKSASAHLCYQDTASAEPVWVNLFKIQMMKDIHTSFGACAQVRITLPPTFETVKSRKRLFKLCIQLQQPSLMWKEYTITNVQFFDEYLDNSDQTTTDSTEGRHTHLINETQNALTTLCTLIEFKQTIQSRELNEIDILALSDAHFEIT</sequence>
<dbReference type="AlphaFoldDB" id="A0A922LWQ6"/>
<dbReference type="GeneID" id="75578061"/>
<dbReference type="Proteomes" id="UP000471633">
    <property type="component" value="Unassembled WGS sequence"/>
</dbReference>
<dbReference type="EMBL" id="AMPZ03000001">
    <property type="protein sequence ID" value="KAH9595164.1"/>
    <property type="molecule type" value="Genomic_DNA"/>
</dbReference>
<name>A0A922LWQ6_SCHHA</name>
<evidence type="ECO:0000313" key="2">
    <source>
        <dbReference type="Proteomes" id="UP000471633"/>
    </source>
</evidence>
<dbReference type="PANTHER" id="PTHR31239:SF2">
    <property type="entry name" value="NICOLIN-1"/>
    <property type="match status" value="1"/>
</dbReference>
<reference evidence="1" key="2">
    <citation type="journal article" date="2019" name="Gigascience">
        <title>High-quality Schistosoma haematobium genome achieved by single-molecule and long-range sequencing.</title>
        <authorList>
            <person name="Stroehlein A.J."/>
            <person name="Korhonen P.K."/>
            <person name="Chong T.M."/>
            <person name="Lim Y.L."/>
            <person name="Chan K.G."/>
            <person name="Webster B."/>
            <person name="Rollinson D."/>
            <person name="Brindley P.J."/>
            <person name="Gasser R.B."/>
            <person name="Young N.D."/>
        </authorList>
    </citation>
    <scope>NUCLEOTIDE SEQUENCE</scope>
</reference>
<reference evidence="1" key="4">
    <citation type="journal article" date="2022" name="PLoS Pathog.">
        <title>Chromosome-level genome of Schistosoma haematobium underpins genome-wide explorations of molecular variation.</title>
        <authorList>
            <person name="Stroehlein A.J."/>
            <person name="Korhonen P.K."/>
            <person name="Lee V.V."/>
            <person name="Ralph S.A."/>
            <person name="Mentink-Kane M."/>
            <person name="You H."/>
            <person name="McManus D.P."/>
            <person name="Tchuente L.T."/>
            <person name="Stothard J.R."/>
            <person name="Kaur P."/>
            <person name="Dudchenko O."/>
            <person name="Aiden E.L."/>
            <person name="Yang B."/>
            <person name="Yang H."/>
            <person name="Emery A.M."/>
            <person name="Webster B.L."/>
            <person name="Brindley P.J."/>
            <person name="Rollinson D."/>
            <person name="Chang B.C.H."/>
            <person name="Gasser R.B."/>
            <person name="Young N.D."/>
        </authorList>
    </citation>
    <scope>NUCLEOTIDE SEQUENCE</scope>
</reference>
<dbReference type="PANTHER" id="PTHR31239">
    <property type="entry name" value="NICOLIN 1"/>
    <property type="match status" value="1"/>
</dbReference>
<dbReference type="CTD" id="75578061"/>
<accession>A0A922LWQ6</accession>
<reference evidence="1" key="1">
    <citation type="journal article" date="2012" name="Nat. Genet.">
        <title>Whole-genome sequence of Schistosoma haematobium.</title>
        <authorList>
            <person name="Young N.D."/>
            <person name="Jex A.R."/>
            <person name="Li B."/>
            <person name="Liu S."/>
            <person name="Yang L."/>
            <person name="Xiong Z."/>
            <person name="Li Y."/>
            <person name="Cantacessi C."/>
            <person name="Hall R.S."/>
            <person name="Xu X."/>
            <person name="Chen F."/>
            <person name="Wu X."/>
            <person name="Zerlotini A."/>
            <person name="Oliveira G."/>
            <person name="Hofmann A."/>
            <person name="Zhang G."/>
            <person name="Fang X."/>
            <person name="Kang Y."/>
            <person name="Campbell B.E."/>
            <person name="Loukas A."/>
            <person name="Ranganathan S."/>
            <person name="Rollinson D."/>
            <person name="Rinaldi G."/>
            <person name="Brindley P.J."/>
            <person name="Yang H."/>
            <person name="Wang J."/>
            <person name="Wang J."/>
            <person name="Gasser R.B."/>
        </authorList>
    </citation>
    <scope>NUCLEOTIDE SEQUENCE</scope>
</reference>
<evidence type="ECO:0008006" key="3">
    <source>
        <dbReference type="Google" id="ProtNLM"/>
    </source>
</evidence>
<dbReference type="RefSeq" id="XP_051074151.1">
    <property type="nucleotide sequence ID" value="XM_051218492.1"/>
</dbReference>
<dbReference type="GO" id="GO:0005654">
    <property type="term" value="C:nucleoplasm"/>
    <property type="evidence" value="ECO:0007669"/>
    <property type="project" value="TreeGrafter"/>
</dbReference>
<reference evidence="1" key="3">
    <citation type="submission" date="2021-06" db="EMBL/GenBank/DDBJ databases">
        <title>Chromosome-level genome assembly for S. haematobium.</title>
        <authorList>
            <person name="Stroehlein A.J."/>
        </authorList>
    </citation>
    <scope>NUCLEOTIDE SEQUENCE</scope>
</reference>
<dbReference type="InterPro" id="IPR040235">
    <property type="entry name" value="Nicolin-1"/>
</dbReference>
<keyword evidence="2" id="KW-1185">Reference proteome</keyword>
<gene>
    <name evidence="1" type="ORF">MS3_00010139</name>
</gene>
<dbReference type="KEGG" id="shx:MS3_00010139"/>